<dbReference type="Proteomes" id="UP000030694">
    <property type="component" value="Unassembled WGS sequence"/>
</dbReference>
<protein>
    <submittedName>
        <fullName evidence="2">Uncharacterized protein</fullName>
    </submittedName>
</protein>
<dbReference type="EMBL" id="KI927522">
    <property type="protein sequence ID" value="ETW60976.1"/>
    <property type="molecule type" value="Genomic_DNA"/>
</dbReference>
<evidence type="ECO:0000256" key="1">
    <source>
        <dbReference type="SAM" id="Phobius"/>
    </source>
</evidence>
<gene>
    <name evidence="2" type="ORF">PFMC_03207</name>
</gene>
<keyword evidence="1" id="KW-0472">Membrane</keyword>
<keyword evidence="1" id="KW-1133">Transmembrane helix</keyword>
<evidence type="ECO:0000313" key="3">
    <source>
        <dbReference type="Proteomes" id="UP000030694"/>
    </source>
</evidence>
<feature type="transmembrane region" description="Helical" evidence="1">
    <location>
        <begin position="20"/>
        <end position="41"/>
    </location>
</feature>
<reference evidence="2 3" key="1">
    <citation type="submission" date="2013-02" db="EMBL/GenBank/DDBJ databases">
        <title>The Genome Annotation of Plasmodium falciparum CAMP/Malaysia.</title>
        <authorList>
            <consortium name="The Broad Institute Genome Sequencing Platform"/>
            <consortium name="The Broad Institute Genome Sequencing Center for Infectious Disease"/>
            <person name="Neafsey D."/>
            <person name="Hoffman S."/>
            <person name="Volkman S."/>
            <person name="Rosenthal P."/>
            <person name="Walker B."/>
            <person name="Young S.K."/>
            <person name="Zeng Q."/>
            <person name="Gargeya S."/>
            <person name="Fitzgerald M."/>
            <person name="Haas B."/>
            <person name="Abouelleil A."/>
            <person name="Allen A.W."/>
            <person name="Alvarado L."/>
            <person name="Arachchi H.M."/>
            <person name="Berlin A.M."/>
            <person name="Chapman S.B."/>
            <person name="Gainer-Dewar J."/>
            <person name="Goldberg J."/>
            <person name="Griggs A."/>
            <person name="Gujja S."/>
            <person name="Hansen M."/>
            <person name="Howarth C."/>
            <person name="Imamovic A."/>
            <person name="Ireland A."/>
            <person name="Larimer J."/>
            <person name="McCowan C."/>
            <person name="Murphy C."/>
            <person name="Pearson M."/>
            <person name="Poon T.W."/>
            <person name="Priest M."/>
            <person name="Roberts A."/>
            <person name="Saif S."/>
            <person name="Shea T."/>
            <person name="Sisk P."/>
            <person name="Sykes S."/>
            <person name="Wortman J."/>
            <person name="Nusbaum C."/>
            <person name="Birren B."/>
        </authorList>
    </citation>
    <scope>NUCLEOTIDE SEQUENCE [LARGE SCALE GENOMIC DNA]</scope>
    <source>
        <strain evidence="2 3">CAMP/Malaysia</strain>
    </source>
</reference>
<organism evidence="2 3">
    <name type="scientific">Plasmodium falciparum (isolate Camp / Malaysia)</name>
    <dbReference type="NCBI Taxonomy" id="5835"/>
    <lineage>
        <taxon>Eukaryota</taxon>
        <taxon>Sar</taxon>
        <taxon>Alveolata</taxon>
        <taxon>Apicomplexa</taxon>
        <taxon>Aconoidasida</taxon>
        <taxon>Haemosporida</taxon>
        <taxon>Plasmodiidae</taxon>
        <taxon>Plasmodium</taxon>
        <taxon>Plasmodium (Laverania)</taxon>
    </lineage>
</organism>
<dbReference type="AlphaFoldDB" id="A0A024X878"/>
<name>A0A024X878_PLAFC</name>
<sequence length="81" mass="9928">MRYDIKIIYNILYKKMKVYAYLPSSNDFFSISFIIFSLKIYSVKYELIIIEYFSQIYYLVINIVLIDNLQLIEWLLNKNSY</sequence>
<proteinExistence type="predicted"/>
<evidence type="ECO:0000313" key="2">
    <source>
        <dbReference type="EMBL" id="ETW60976.1"/>
    </source>
</evidence>
<accession>A0A024X878</accession>
<reference evidence="2 3" key="2">
    <citation type="submission" date="2013-02" db="EMBL/GenBank/DDBJ databases">
        <title>The Genome Sequence of Plasmodium falciparum CAMP/Malaysia.</title>
        <authorList>
            <consortium name="The Broad Institute Genome Sequencing Platform"/>
            <consortium name="The Broad Institute Genome Sequencing Center for Infectious Disease"/>
            <person name="Neafsey D."/>
            <person name="Cheeseman I."/>
            <person name="Volkman S."/>
            <person name="Adams J."/>
            <person name="Walker B."/>
            <person name="Young S.K."/>
            <person name="Zeng Q."/>
            <person name="Gargeya S."/>
            <person name="Fitzgerald M."/>
            <person name="Haas B."/>
            <person name="Abouelleil A."/>
            <person name="Alvarado L."/>
            <person name="Arachchi H.M."/>
            <person name="Berlin A.M."/>
            <person name="Chapman S.B."/>
            <person name="Dewar J."/>
            <person name="Goldberg J."/>
            <person name="Griggs A."/>
            <person name="Gujja S."/>
            <person name="Hansen M."/>
            <person name="Howarth C."/>
            <person name="Imamovic A."/>
            <person name="Larimer J."/>
            <person name="McCowan C."/>
            <person name="Murphy C."/>
            <person name="Neiman D."/>
            <person name="Pearson M."/>
            <person name="Priest M."/>
            <person name="Roberts A."/>
            <person name="Saif S."/>
            <person name="Shea T."/>
            <person name="Sisk P."/>
            <person name="Sykes S."/>
            <person name="Wortman J."/>
            <person name="Nusbaum C."/>
            <person name="Birren B."/>
        </authorList>
    </citation>
    <scope>NUCLEOTIDE SEQUENCE [LARGE SCALE GENOMIC DNA]</scope>
    <source>
        <strain evidence="2 3">CAMP/Malaysia</strain>
    </source>
</reference>
<keyword evidence="1" id="KW-0812">Transmembrane</keyword>